<dbReference type="AlphaFoldDB" id="A0A2I2EZ00"/>
<feature type="region of interest" description="Disordered" evidence="1">
    <location>
        <begin position="770"/>
        <end position="791"/>
    </location>
</feature>
<reference evidence="2 3" key="1">
    <citation type="submission" date="2017-12" db="EMBL/GenBank/DDBJ databases">
        <authorList>
            <consortium name="DOE Joint Genome Institute"/>
            <person name="Haridas S."/>
            <person name="Kjaerbolling I."/>
            <person name="Vesth T.C."/>
            <person name="Frisvad J.C."/>
            <person name="Nybo J.L."/>
            <person name="Theobald S."/>
            <person name="Kuo A."/>
            <person name="Bowyer P."/>
            <person name="Matsuda Y."/>
            <person name="Mondo S."/>
            <person name="Lyhne E.K."/>
            <person name="Kogle M.E."/>
            <person name="Clum A."/>
            <person name="Lipzen A."/>
            <person name="Salamov A."/>
            <person name="Ngan C.Y."/>
            <person name="Daum C."/>
            <person name="Chiniquy J."/>
            <person name="Barry K."/>
            <person name="LaButti K."/>
            <person name="Simmons B.A."/>
            <person name="Magnuson J.K."/>
            <person name="Mortensen U.H."/>
            <person name="Larsen T.O."/>
            <person name="Grigoriev I.V."/>
            <person name="Baker S.E."/>
            <person name="Andersen M.R."/>
            <person name="Nordberg H.P."/>
            <person name="Cantor M.N."/>
            <person name="Hua S.X."/>
        </authorList>
    </citation>
    <scope>NUCLEOTIDE SEQUENCE [LARGE SCALE GENOMIC DNA]</scope>
    <source>
        <strain evidence="2 3">CBS 102.13</strain>
    </source>
</reference>
<dbReference type="RefSeq" id="XP_024667615.1">
    <property type="nucleotide sequence ID" value="XM_024820198.1"/>
</dbReference>
<feature type="compositionally biased region" description="Basic and acidic residues" evidence="1">
    <location>
        <begin position="444"/>
        <end position="459"/>
    </location>
</feature>
<evidence type="ECO:0000313" key="3">
    <source>
        <dbReference type="Proteomes" id="UP000234585"/>
    </source>
</evidence>
<dbReference type="GeneID" id="36527358"/>
<feature type="compositionally biased region" description="Polar residues" evidence="1">
    <location>
        <begin position="382"/>
        <end position="393"/>
    </location>
</feature>
<dbReference type="Proteomes" id="UP000234585">
    <property type="component" value="Unassembled WGS sequence"/>
</dbReference>
<feature type="region of interest" description="Disordered" evidence="1">
    <location>
        <begin position="382"/>
        <end position="493"/>
    </location>
</feature>
<feature type="compositionally biased region" description="Basic and acidic residues" evidence="1">
    <location>
        <begin position="577"/>
        <end position="589"/>
    </location>
</feature>
<dbReference type="EMBL" id="KZ559201">
    <property type="protein sequence ID" value="PLB33603.1"/>
    <property type="molecule type" value="Genomic_DNA"/>
</dbReference>
<feature type="compositionally biased region" description="Polar residues" evidence="1">
    <location>
        <begin position="538"/>
        <end position="552"/>
    </location>
</feature>
<feature type="region of interest" description="Disordered" evidence="1">
    <location>
        <begin position="538"/>
        <end position="674"/>
    </location>
</feature>
<feature type="compositionally biased region" description="Polar residues" evidence="1">
    <location>
        <begin position="119"/>
        <end position="145"/>
    </location>
</feature>
<sequence length="828" mass="91772">MDQQSQATISRRSSLSRHLQRVFHKDIPGYQRQGDGPLFSEKSILNVDGQYGQQRIDGRTEEGASAQYLPNHSSFANTNERDPQTVNSPRPETSNRNSSRSRRFSIPSVFQKAIERTEPSSYSNEPGSLTSDAYNSQNGNNTFTQKNERRATRRLEAERLELEKRLTRLEDAQLARGRSLTKGETRRLTKKQPIRSSSRESSVSTDDNRFSRRISSVFSSSRHTSRSRSSSVNHKDGASVGHAPEVPRLPGEEEKGHLKQTTANFSLPLYLPERLGETITRTFVTQDSASLPNREKLAELQKVHHSDTISPSHEEVGVRKSTRETKDTTRYTNGSQMRRDDNQRRPADLDRSCFAASLYLEQGNSKPDRFYDNHRQSLSSQNLKIPGTSQAPSATAGAKPLTQDARNPVAQHKPDTSRQRAISHKPVASPRSHGQPRIIRKSPLTREHGADTSSIERKQKAVTSLIQNGDKTKQGDPTHTSTAPNSNTASLLPSSLLPASRTLHTNNEKSEKDAGTCLDANGRLVNYSLGHANNTQVFSDITPSQSRSTGLPQKSKDYPNGTTNSGKNVRSPYDPFRTTDRKMENKMPQERQSQPTHEDLSRDFERTERRISTTPVTADQDAQEQASPTSFVSCRSGRRSGSPPTPLYPNTLSVGHNISGPSTKQPGYGPSERDHLFKSVSTNGIDIGTEAATLGAPESETQKPIQAKERFQARLVEKVFIICCSCESWHSIPPGGNVKPPVSSDVAGSKSHGASNMQATAGTNHFWKPIMGPSTKTPANQPSNDKKHTASGPMSNAVQYCWCGHPISNLCCDGWTTLVHMRHRHRWL</sequence>
<protein>
    <submittedName>
        <fullName evidence="2">Uncharacterized protein</fullName>
    </submittedName>
</protein>
<feature type="region of interest" description="Disordered" evidence="1">
    <location>
        <begin position="300"/>
        <end position="347"/>
    </location>
</feature>
<evidence type="ECO:0000313" key="2">
    <source>
        <dbReference type="EMBL" id="PLB33603.1"/>
    </source>
</evidence>
<name>A0A2I2EZ00_ASPCN</name>
<feature type="region of interest" description="Disordered" evidence="1">
    <location>
        <begin position="70"/>
        <end position="151"/>
    </location>
</feature>
<feature type="region of interest" description="Disordered" evidence="1">
    <location>
        <begin position="176"/>
        <end position="261"/>
    </location>
</feature>
<proteinExistence type="predicted"/>
<accession>A0A2I2EZ00</accession>
<organism evidence="2 3">
    <name type="scientific">Aspergillus candidus</name>
    <dbReference type="NCBI Taxonomy" id="41067"/>
    <lineage>
        <taxon>Eukaryota</taxon>
        <taxon>Fungi</taxon>
        <taxon>Dikarya</taxon>
        <taxon>Ascomycota</taxon>
        <taxon>Pezizomycotina</taxon>
        <taxon>Eurotiomycetes</taxon>
        <taxon>Eurotiomycetidae</taxon>
        <taxon>Eurotiales</taxon>
        <taxon>Aspergillaceae</taxon>
        <taxon>Aspergillus</taxon>
        <taxon>Aspergillus subgen. Circumdati</taxon>
    </lineage>
</organism>
<evidence type="ECO:0000256" key="1">
    <source>
        <dbReference type="SAM" id="MobiDB-lite"/>
    </source>
</evidence>
<feature type="compositionally biased region" description="Polar residues" evidence="1">
    <location>
        <begin position="648"/>
        <end position="665"/>
    </location>
</feature>
<feature type="compositionally biased region" description="Basic and acidic residues" evidence="1">
    <location>
        <begin position="300"/>
        <end position="329"/>
    </location>
</feature>
<feature type="compositionally biased region" description="Polar residues" evidence="1">
    <location>
        <begin position="774"/>
        <end position="783"/>
    </location>
</feature>
<feature type="compositionally biased region" description="Low complexity" evidence="1">
    <location>
        <begin position="195"/>
        <end position="204"/>
    </location>
</feature>
<feature type="region of interest" description="Disordered" evidence="1">
    <location>
        <begin position="1"/>
        <end position="20"/>
    </location>
</feature>
<gene>
    <name evidence="2" type="ORF">BDW47DRAFT_91021</name>
</gene>
<dbReference type="OrthoDB" id="5386674at2759"/>
<feature type="compositionally biased region" description="Low complexity" evidence="1">
    <location>
        <begin position="213"/>
        <end position="231"/>
    </location>
</feature>
<feature type="compositionally biased region" description="Basic and acidic residues" evidence="1">
    <location>
        <begin position="596"/>
        <end position="611"/>
    </location>
</feature>
<feature type="compositionally biased region" description="Polar residues" evidence="1">
    <location>
        <begin position="623"/>
        <end position="633"/>
    </location>
</feature>
<feature type="compositionally biased region" description="Low complexity" evidence="1">
    <location>
        <begin position="87"/>
        <end position="108"/>
    </location>
</feature>
<feature type="compositionally biased region" description="Basic and acidic residues" evidence="1">
    <location>
        <begin position="337"/>
        <end position="347"/>
    </location>
</feature>
<keyword evidence="3" id="KW-1185">Reference proteome</keyword>